<accession>A0ABW4IDW8</accession>
<organism evidence="3 4">
    <name type="scientific">Pseudopedobacter beijingensis</name>
    <dbReference type="NCBI Taxonomy" id="1207056"/>
    <lineage>
        <taxon>Bacteria</taxon>
        <taxon>Pseudomonadati</taxon>
        <taxon>Bacteroidota</taxon>
        <taxon>Sphingobacteriia</taxon>
        <taxon>Sphingobacteriales</taxon>
        <taxon>Sphingobacteriaceae</taxon>
        <taxon>Pseudopedobacter</taxon>
    </lineage>
</organism>
<feature type="signal peptide" evidence="2">
    <location>
        <begin position="1"/>
        <end position="21"/>
    </location>
</feature>
<comment type="caution">
    <text evidence="3">The sequence shown here is derived from an EMBL/GenBank/DDBJ whole genome shotgun (WGS) entry which is preliminary data.</text>
</comment>
<dbReference type="Proteomes" id="UP001597118">
    <property type="component" value="Unassembled WGS sequence"/>
</dbReference>
<evidence type="ECO:0000313" key="4">
    <source>
        <dbReference type="Proteomes" id="UP001597118"/>
    </source>
</evidence>
<keyword evidence="1" id="KW-0802">TPR repeat</keyword>
<reference evidence="4" key="1">
    <citation type="journal article" date="2019" name="Int. J. Syst. Evol. Microbiol.">
        <title>The Global Catalogue of Microorganisms (GCM) 10K type strain sequencing project: providing services to taxonomists for standard genome sequencing and annotation.</title>
        <authorList>
            <consortium name="The Broad Institute Genomics Platform"/>
            <consortium name="The Broad Institute Genome Sequencing Center for Infectious Disease"/>
            <person name="Wu L."/>
            <person name="Ma J."/>
        </authorList>
    </citation>
    <scope>NUCLEOTIDE SEQUENCE [LARGE SCALE GENOMIC DNA]</scope>
    <source>
        <strain evidence="4">CCUG 53762</strain>
    </source>
</reference>
<gene>
    <name evidence="3" type="ORF">ACFSAH_13720</name>
</gene>
<sequence>MKKSIYFILITILSGTLNLNAQTVFKFNTKFYDAIDKWVVFPKSAKDSLYSFGFIYLDVVAGPTFEYEGRINASGTELEKLVEDPKTKKSSFKYRLGKNTSAVYVLSEPELKQLDLKPEPDWLSIYNSADKISYQTALGSMYNANGKPDIALGILTKVYNEDKQNEKLLFELAYSYNALSRYNDAVKVLSAALKVQPTNGLFYKELVYAYTKADKLDEAEKTYKDFIDKAANNGYLYETAYNLAYSYFVKADKKGFEKWATEVEKSNQPQFVKNIQAMRQSLEKQ</sequence>
<keyword evidence="2" id="KW-0732">Signal</keyword>
<dbReference type="Gene3D" id="1.25.40.10">
    <property type="entry name" value="Tetratricopeptide repeat domain"/>
    <property type="match status" value="1"/>
</dbReference>
<protein>
    <submittedName>
        <fullName evidence="3">Tetratricopeptide repeat protein</fullName>
    </submittedName>
</protein>
<dbReference type="RefSeq" id="WP_379663314.1">
    <property type="nucleotide sequence ID" value="NZ_JBHUDG010000020.1"/>
</dbReference>
<evidence type="ECO:0000313" key="3">
    <source>
        <dbReference type="EMBL" id="MFD1630943.1"/>
    </source>
</evidence>
<dbReference type="InterPro" id="IPR011990">
    <property type="entry name" value="TPR-like_helical_dom_sf"/>
</dbReference>
<dbReference type="InterPro" id="IPR019734">
    <property type="entry name" value="TPR_rpt"/>
</dbReference>
<feature type="repeat" description="TPR" evidence="1">
    <location>
        <begin position="166"/>
        <end position="199"/>
    </location>
</feature>
<proteinExistence type="predicted"/>
<dbReference type="SUPFAM" id="SSF48452">
    <property type="entry name" value="TPR-like"/>
    <property type="match status" value="1"/>
</dbReference>
<name>A0ABW4IDW8_9SPHI</name>
<dbReference type="EMBL" id="JBHUDG010000020">
    <property type="protein sequence ID" value="MFD1630943.1"/>
    <property type="molecule type" value="Genomic_DNA"/>
</dbReference>
<dbReference type="SMART" id="SM00028">
    <property type="entry name" value="TPR"/>
    <property type="match status" value="3"/>
</dbReference>
<dbReference type="PROSITE" id="PS50005">
    <property type="entry name" value="TPR"/>
    <property type="match status" value="1"/>
</dbReference>
<evidence type="ECO:0000256" key="1">
    <source>
        <dbReference type="PROSITE-ProRule" id="PRU00339"/>
    </source>
</evidence>
<feature type="chain" id="PRO_5045261400" evidence="2">
    <location>
        <begin position="22"/>
        <end position="285"/>
    </location>
</feature>
<evidence type="ECO:0000256" key="2">
    <source>
        <dbReference type="SAM" id="SignalP"/>
    </source>
</evidence>
<keyword evidence="4" id="KW-1185">Reference proteome</keyword>